<reference evidence="1 2" key="1">
    <citation type="submission" date="2012-08" db="EMBL/GenBank/DDBJ databases">
        <title>Selection and characterization of a candidate therapeutic bacteriophage that lyses the German Escherichia coli O104:H4 outbreak strain.</title>
        <authorList>
            <person name="Merabishvilli M."/>
            <person name="De Vos D."/>
            <person name="Verbeken G."/>
            <person name="Kropinski A."/>
            <person name="Vandenheuvel D."/>
            <person name="Lavigne R."/>
            <person name="Wattiau P."/>
            <person name="Mast J."/>
            <person name="Ragimbeau C."/>
            <person name="Mossong J."/>
            <person name="Scheres J."/>
            <person name="Chanishvili N."/>
            <person name="Vaneechoutte M."/>
            <person name="Pirnay J.P."/>
        </authorList>
    </citation>
    <scope>NUCLEOTIDE SEQUENCE [LARGE SCALE GENOMIC DNA]</scope>
</reference>
<gene>
    <name evidence="1" type="ORF">BN201_0142</name>
</gene>
<accession>A0A0B7ML49</accession>
<sequence length="85" mass="9949">MARRKFTDNCEAIQVSPCGWDVIANGEKIGEIIDHTHSSLADYTDELWEGINFMNDTKRFKTIDEAIYFVYNPTFGMWSDRKWHA</sequence>
<organism evidence="1 2">
    <name type="scientific">Enterobacteria phage GEC-3S</name>
    <dbReference type="NCBI Taxonomy" id="1222338"/>
    <lineage>
        <taxon>Viruses</taxon>
        <taxon>Duplodnaviria</taxon>
        <taxon>Heunggongvirae</taxon>
        <taxon>Uroviricota</taxon>
        <taxon>Caudoviricetes</taxon>
        <taxon>Pantevenvirales</taxon>
        <taxon>Straboviridae</taxon>
        <taxon>Krischvirus</taxon>
        <taxon>Krischvirus gec3s</taxon>
    </lineage>
</organism>
<evidence type="ECO:0000313" key="1">
    <source>
        <dbReference type="EMBL" id="CEO90745.1"/>
    </source>
</evidence>
<proteinExistence type="predicted"/>
<dbReference type="KEGG" id="vg:23301181"/>
<name>A0A0B7ML49_9CAUD</name>
<dbReference type="EMBL" id="HE978309">
    <property type="protein sequence ID" value="CEO90745.1"/>
    <property type="molecule type" value="Genomic_DNA"/>
</dbReference>
<keyword evidence="2" id="KW-1185">Reference proteome</keyword>
<dbReference type="GeneID" id="23301181"/>
<dbReference type="Proteomes" id="UP000203896">
    <property type="component" value="Segment"/>
</dbReference>
<protein>
    <submittedName>
        <fullName evidence="1">Uncharacterized protein</fullName>
    </submittedName>
</protein>
<evidence type="ECO:0000313" key="2">
    <source>
        <dbReference type="Proteomes" id="UP000203896"/>
    </source>
</evidence>
<dbReference type="RefSeq" id="YP_009118825.1">
    <property type="nucleotide sequence ID" value="NC_025425.1"/>
</dbReference>